<dbReference type="Pfam" id="PF13705">
    <property type="entry name" value="TRC8_N"/>
    <property type="match status" value="1"/>
</dbReference>
<dbReference type="InterPro" id="IPR011016">
    <property type="entry name" value="Znf_RING-CH"/>
</dbReference>
<evidence type="ECO:0000313" key="9">
    <source>
        <dbReference type="Proteomes" id="UP000675881"/>
    </source>
</evidence>
<keyword evidence="2" id="KW-0812">Transmembrane</keyword>
<dbReference type="Gene3D" id="3.30.40.10">
    <property type="entry name" value="Zinc/RING finger domain, C3HC4 (zinc finger)"/>
    <property type="match status" value="1"/>
</dbReference>
<evidence type="ECO:0000256" key="7">
    <source>
        <dbReference type="ARBA" id="ARBA00023136"/>
    </source>
</evidence>
<dbReference type="GO" id="GO:0016020">
    <property type="term" value="C:membrane"/>
    <property type="evidence" value="ECO:0007669"/>
    <property type="project" value="UniProtKB-SubCell"/>
</dbReference>
<dbReference type="InterPro" id="IPR013083">
    <property type="entry name" value="Znf_RING/FYVE/PHD"/>
</dbReference>
<keyword evidence="4" id="KW-0863">Zinc-finger</keyword>
<gene>
    <name evidence="8" type="ORF">LSAA_10782</name>
</gene>
<keyword evidence="6" id="KW-1133">Transmembrane helix</keyword>
<dbReference type="Proteomes" id="UP000675881">
    <property type="component" value="Chromosome 5"/>
</dbReference>
<dbReference type="GO" id="GO:0061630">
    <property type="term" value="F:ubiquitin protein ligase activity"/>
    <property type="evidence" value="ECO:0007669"/>
    <property type="project" value="UniProtKB-EC"/>
</dbReference>
<dbReference type="SUPFAM" id="SSF57850">
    <property type="entry name" value="RING/U-box"/>
    <property type="match status" value="1"/>
</dbReference>
<dbReference type="Pfam" id="PF13639">
    <property type="entry name" value="zf-RING_2"/>
    <property type="match status" value="1"/>
</dbReference>
<accession>A0A7R8CZ85</accession>
<dbReference type="InterPro" id="IPR001841">
    <property type="entry name" value="Znf_RING"/>
</dbReference>
<dbReference type="GO" id="GO:0008270">
    <property type="term" value="F:zinc ion binding"/>
    <property type="evidence" value="ECO:0007669"/>
    <property type="project" value="UniProtKB-KW"/>
</dbReference>
<keyword evidence="8" id="KW-0012">Acyltransferase</keyword>
<keyword evidence="8" id="KW-0808">Transferase</keyword>
<dbReference type="OrthoDB" id="4348522at2759"/>
<sequence>MIMAELLAYEHRHWREKGLDITLRLPFLFLIDEKLKSDFPSWVHVVDAVEKSVNLSDFFAPLLDICNNPLIEKTFYYLKWFSTIIILYSLTFATSTKDLMLIYSHLGSVILPLISMAFNESVINSDKSHTDTDILFLGLQLILAWMTSKYCVPDFAFGSSSLLVSLSCASYLSCVYDSYLFFEKIYFLKGDFIHVFGINAFLEAEWTRLNVPVLLRTFWLIRFMCNVGEYIYTNPFPEEENMDIYTLELGKFILIKGCETFWAVLGMAAILSSLCQLIDCLFRCILSVDDSAMSRTVASVSPFLFFVLALQTGLTTLEPDKRLSSRWELHRILFCGLSVYQWGLDIFLRIPGAVRAMMMGIHAYFNIWCEAINGWESFRKRRTASTKLSSLVIASERLVKSRNDVCAICLMEMKVARVTSCDHLFHSHCLQRWIYVENTCPLCKTVLFGEDGALLQLLRHSFPSERLTPSSPVHVNFERDSQSVDFIQRDVPSSDEDEIIYDAVDNYDEDDDEDDLDQEEEEHNNLIIIIQLLSNNQNIWRNKKS</sequence>
<dbReference type="InterPro" id="IPR050731">
    <property type="entry name" value="HRD1_E3_ubiq-ligases"/>
</dbReference>
<dbReference type="GO" id="GO:0036503">
    <property type="term" value="P:ERAD pathway"/>
    <property type="evidence" value="ECO:0007669"/>
    <property type="project" value="TreeGrafter"/>
</dbReference>
<dbReference type="EC" id="2.3.2.27" evidence="8"/>
<dbReference type="PANTHER" id="PTHR22763">
    <property type="entry name" value="RING ZINC FINGER PROTEIN"/>
    <property type="match status" value="1"/>
</dbReference>
<dbReference type="SMART" id="SM00744">
    <property type="entry name" value="RINGv"/>
    <property type="match status" value="1"/>
</dbReference>
<evidence type="ECO:0000256" key="2">
    <source>
        <dbReference type="ARBA" id="ARBA00022692"/>
    </source>
</evidence>
<dbReference type="AlphaFoldDB" id="A0A7R8CZ85"/>
<keyword evidence="3" id="KW-0479">Metal-binding</keyword>
<evidence type="ECO:0000256" key="3">
    <source>
        <dbReference type="ARBA" id="ARBA00022723"/>
    </source>
</evidence>
<proteinExistence type="predicted"/>
<organism evidence="8 9">
    <name type="scientific">Lepeophtheirus salmonis</name>
    <name type="common">Salmon louse</name>
    <name type="synonym">Caligus salmonis</name>
    <dbReference type="NCBI Taxonomy" id="72036"/>
    <lineage>
        <taxon>Eukaryota</taxon>
        <taxon>Metazoa</taxon>
        <taxon>Ecdysozoa</taxon>
        <taxon>Arthropoda</taxon>
        <taxon>Crustacea</taxon>
        <taxon>Multicrustacea</taxon>
        <taxon>Hexanauplia</taxon>
        <taxon>Copepoda</taxon>
        <taxon>Siphonostomatoida</taxon>
        <taxon>Caligidae</taxon>
        <taxon>Lepeophtheirus</taxon>
    </lineage>
</organism>
<evidence type="ECO:0000313" key="8">
    <source>
        <dbReference type="EMBL" id="CAF2947924.1"/>
    </source>
</evidence>
<evidence type="ECO:0000256" key="4">
    <source>
        <dbReference type="ARBA" id="ARBA00022771"/>
    </source>
</evidence>
<dbReference type="PROSITE" id="PS50089">
    <property type="entry name" value="ZF_RING_2"/>
    <property type="match status" value="1"/>
</dbReference>
<keyword evidence="5" id="KW-0862">Zinc</keyword>
<evidence type="ECO:0000256" key="6">
    <source>
        <dbReference type="ARBA" id="ARBA00022989"/>
    </source>
</evidence>
<dbReference type="GO" id="GO:0012505">
    <property type="term" value="C:endomembrane system"/>
    <property type="evidence" value="ECO:0007669"/>
    <property type="project" value="TreeGrafter"/>
</dbReference>
<evidence type="ECO:0000256" key="1">
    <source>
        <dbReference type="ARBA" id="ARBA00004141"/>
    </source>
</evidence>
<name>A0A7R8CZ85_LEPSM</name>
<dbReference type="PANTHER" id="PTHR22763:SF191">
    <property type="entry name" value="RING FINGER PROTEIN 145 HOMOLOG"/>
    <property type="match status" value="1"/>
</dbReference>
<dbReference type="GO" id="GO:0043161">
    <property type="term" value="P:proteasome-mediated ubiquitin-dependent protein catabolic process"/>
    <property type="evidence" value="ECO:0007669"/>
    <property type="project" value="TreeGrafter"/>
</dbReference>
<keyword evidence="9" id="KW-1185">Reference proteome</keyword>
<reference evidence="8" key="1">
    <citation type="submission" date="2021-02" db="EMBL/GenBank/DDBJ databases">
        <authorList>
            <person name="Bekaert M."/>
        </authorList>
    </citation>
    <scope>NUCLEOTIDE SEQUENCE</scope>
    <source>
        <strain evidence="8">IoA-00</strain>
    </source>
</reference>
<dbReference type="EMBL" id="HG994584">
    <property type="protein sequence ID" value="CAF2947924.1"/>
    <property type="molecule type" value="Genomic_DNA"/>
</dbReference>
<evidence type="ECO:0000256" key="5">
    <source>
        <dbReference type="ARBA" id="ARBA00022833"/>
    </source>
</evidence>
<keyword evidence="7" id="KW-0472">Membrane</keyword>
<dbReference type="SMART" id="SM00184">
    <property type="entry name" value="RING"/>
    <property type="match status" value="1"/>
</dbReference>
<comment type="subcellular location">
    <subcellularLocation>
        <location evidence="1">Membrane</location>
        <topology evidence="1">Multi-pass membrane protein</topology>
    </subcellularLocation>
</comment>
<protein>
    <submittedName>
        <fullName evidence="8">RNF139</fullName>
        <ecNumber evidence="8">2.3.2.27</ecNumber>
    </submittedName>
</protein>
<dbReference type="InterPro" id="IPR025754">
    <property type="entry name" value="TRC8_N_dom"/>
</dbReference>